<evidence type="ECO:0000256" key="4">
    <source>
        <dbReference type="ARBA" id="ARBA00022553"/>
    </source>
</evidence>
<dbReference type="SMART" id="SM00388">
    <property type="entry name" value="HisKA"/>
    <property type="match status" value="1"/>
</dbReference>
<evidence type="ECO:0000256" key="1">
    <source>
        <dbReference type="ARBA" id="ARBA00000085"/>
    </source>
</evidence>
<comment type="catalytic activity">
    <reaction evidence="1">
        <text>ATP + protein L-histidine = ADP + protein N-phospho-L-histidine.</text>
        <dbReference type="EC" id="2.7.13.3"/>
    </reaction>
</comment>
<dbReference type="FunFam" id="3.30.565.10:FF:000006">
    <property type="entry name" value="Sensor histidine kinase WalK"/>
    <property type="match status" value="1"/>
</dbReference>
<protein>
    <recommendedName>
        <fullName evidence="3">histidine kinase</fullName>
        <ecNumber evidence="3">2.7.13.3</ecNumber>
    </recommendedName>
</protein>
<keyword evidence="10" id="KW-0472">Membrane</keyword>
<dbReference type="InterPro" id="IPR003594">
    <property type="entry name" value="HATPase_dom"/>
</dbReference>
<dbReference type="PROSITE" id="PS50109">
    <property type="entry name" value="HIS_KIN"/>
    <property type="match status" value="1"/>
</dbReference>
<dbReference type="Pfam" id="PF00512">
    <property type="entry name" value="HisKA"/>
    <property type="match status" value="1"/>
</dbReference>
<keyword evidence="13" id="KW-1185">Reference proteome</keyword>
<evidence type="ECO:0000259" key="11">
    <source>
        <dbReference type="PROSITE" id="PS50109"/>
    </source>
</evidence>
<proteinExistence type="predicted"/>
<dbReference type="PRINTS" id="PR00344">
    <property type="entry name" value="BCTRLSENSOR"/>
</dbReference>
<evidence type="ECO:0000256" key="2">
    <source>
        <dbReference type="ARBA" id="ARBA00004651"/>
    </source>
</evidence>
<dbReference type="Proteomes" id="UP000233440">
    <property type="component" value="Unassembled WGS sequence"/>
</dbReference>
<dbReference type="EC" id="2.7.13.3" evidence="3"/>
<dbReference type="SUPFAM" id="SSF47384">
    <property type="entry name" value="Homodimeric domain of signal transducing histidine kinase"/>
    <property type="match status" value="1"/>
</dbReference>
<sequence>MFKKTRINLTILNSIVFIVIISILGSMIYSYIRLYVYRDADRSLQDMVGRVGLTGEIPKFGGQGRDPHNNIIVLIWNKNNVLINKDDIQDNYQNHFIPHTYNKIQTTEVDGYYFHTISVRATINNQPVKLEFIRNVDIERNILRRLLLMMLIGGALGIILAIAAGLFLAGRALRPIKNSWDKQQRFVSDASHELRTPLTVIQTRGDLLLRTPEATIQEKLPDISIILKECRRLSKLVANLLTLARSDSNELELERKEFNLGELLRDIVEHFSEVASFQGKTITLTSAPPITFVGDRDRFHQLIVILLDNAMKYTDDNGLIELSCFETKNHIGLTIKDNGIGMKEENVGRIFDRFYQVDKSRTKSESLGLGLSIAKWIVDKHAGKIKVESKLGEGTKFEILFSKRKKI</sequence>
<keyword evidence="6" id="KW-0547">Nucleotide-binding</keyword>
<keyword evidence="4" id="KW-0597">Phosphoprotein</keyword>
<dbReference type="EMBL" id="PIQO01000014">
    <property type="protein sequence ID" value="PKR83944.1"/>
    <property type="molecule type" value="Genomic_DNA"/>
</dbReference>
<keyword evidence="7 12" id="KW-0418">Kinase</keyword>
<feature type="transmembrane region" description="Helical" evidence="10">
    <location>
        <begin position="146"/>
        <end position="169"/>
    </location>
</feature>
<keyword evidence="10" id="KW-0812">Transmembrane</keyword>
<evidence type="ECO:0000256" key="6">
    <source>
        <dbReference type="ARBA" id="ARBA00022741"/>
    </source>
</evidence>
<dbReference type="InterPro" id="IPR003661">
    <property type="entry name" value="HisK_dim/P_dom"/>
</dbReference>
<accession>A0A2N3LH96</accession>
<dbReference type="InterPro" id="IPR050736">
    <property type="entry name" value="Sensor_HK_Regulatory"/>
</dbReference>
<evidence type="ECO:0000313" key="12">
    <source>
        <dbReference type="EMBL" id="PKR83944.1"/>
    </source>
</evidence>
<dbReference type="InterPro" id="IPR005467">
    <property type="entry name" value="His_kinase_dom"/>
</dbReference>
<dbReference type="Gene3D" id="3.30.565.10">
    <property type="entry name" value="Histidine kinase-like ATPase, C-terminal domain"/>
    <property type="match status" value="1"/>
</dbReference>
<keyword evidence="9" id="KW-0902">Two-component regulatory system</keyword>
<name>A0A2N3LH96_9BACI</name>
<feature type="domain" description="Histidine kinase" evidence="11">
    <location>
        <begin position="189"/>
        <end position="405"/>
    </location>
</feature>
<dbReference type="PANTHER" id="PTHR43711:SF26">
    <property type="entry name" value="SENSOR HISTIDINE KINASE RCSC"/>
    <property type="match status" value="1"/>
</dbReference>
<dbReference type="GO" id="GO:0005886">
    <property type="term" value="C:plasma membrane"/>
    <property type="evidence" value="ECO:0007669"/>
    <property type="project" value="UniProtKB-SubCell"/>
</dbReference>
<dbReference type="InterPro" id="IPR036097">
    <property type="entry name" value="HisK_dim/P_sf"/>
</dbReference>
<dbReference type="PANTHER" id="PTHR43711">
    <property type="entry name" value="TWO-COMPONENT HISTIDINE KINASE"/>
    <property type="match status" value="1"/>
</dbReference>
<evidence type="ECO:0000256" key="5">
    <source>
        <dbReference type="ARBA" id="ARBA00022679"/>
    </source>
</evidence>
<evidence type="ECO:0000256" key="9">
    <source>
        <dbReference type="ARBA" id="ARBA00023012"/>
    </source>
</evidence>
<dbReference type="Gene3D" id="1.10.287.130">
    <property type="match status" value="1"/>
</dbReference>
<dbReference type="FunFam" id="1.10.287.130:FF:000036">
    <property type="entry name" value="Two-component sensor histidine kinase"/>
    <property type="match status" value="1"/>
</dbReference>
<reference evidence="12 13" key="1">
    <citation type="submission" date="2017-11" db="EMBL/GenBank/DDBJ databases">
        <title>Bacillus camelliae sp. nov., isolated from pu'er tea.</title>
        <authorList>
            <person name="Niu L."/>
        </authorList>
    </citation>
    <scope>NUCLEOTIDE SEQUENCE [LARGE SCALE GENOMIC DNA]</scope>
    <source>
        <strain evidence="12 13">7578-1</strain>
    </source>
</reference>
<evidence type="ECO:0000256" key="7">
    <source>
        <dbReference type="ARBA" id="ARBA00022777"/>
    </source>
</evidence>
<dbReference type="CDD" id="cd00075">
    <property type="entry name" value="HATPase"/>
    <property type="match status" value="1"/>
</dbReference>
<gene>
    <name evidence="12" type="ORF">CWO92_16955</name>
</gene>
<dbReference type="InterPro" id="IPR036890">
    <property type="entry name" value="HATPase_C_sf"/>
</dbReference>
<evidence type="ECO:0000256" key="8">
    <source>
        <dbReference type="ARBA" id="ARBA00022840"/>
    </source>
</evidence>
<dbReference type="GO" id="GO:0000155">
    <property type="term" value="F:phosphorelay sensor kinase activity"/>
    <property type="evidence" value="ECO:0007669"/>
    <property type="project" value="InterPro"/>
</dbReference>
<organism evidence="12 13">
    <name type="scientific">Heyndrickxia camelliae</name>
    <dbReference type="NCBI Taxonomy" id="1707093"/>
    <lineage>
        <taxon>Bacteria</taxon>
        <taxon>Bacillati</taxon>
        <taxon>Bacillota</taxon>
        <taxon>Bacilli</taxon>
        <taxon>Bacillales</taxon>
        <taxon>Bacillaceae</taxon>
        <taxon>Heyndrickxia</taxon>
    </lineage>
</organism>
<keyword evidence="8" id="KW-0067">ATP-binding</keyword>
<evidence type="ECO:0000313" key="13">
    <source>
        <dbReference type="Proteomes" id="UP000233440"/>
    </source>
</evidence>
<dbReference type="Pfam" id="PF02518">
    <property type="entry name" value="HATPase_c"/>
    <property type="match status" value="1"/>
</dbReference>
<dbReference type="InterPro" id="IPR004358">
    <property type="entry name" value="Sig_transdc_His_kin-like_C"/>
</dbReference>
<dbReference type="RefSeq" id="WP_101355397.1">
    <property type="nucleotide sequence ID" value="NZ_PIQO01000014.1"/>
</dbReference>
<dbReference type="SMART" id="SM00387">
    <property type="entry name" value="HATPase_c"/>
    <property type="match status" value="1"/>
</dbReference>
<feature type="transmembrane region" description="Helical" evidence="10">
    <location>
        <begin position="12"/>
        <end position="32"/>
    </location>
</feature>
<dbReference type="SUPFAM" id="SSF55874">
    <property type="entry name" value="ATPase domain of HSP90 chaperone/DNA topoisomerase II/histidine kinase"/>
    <property type="match status" value="1"/>
</dbReference>
<keyword evidence="5" id="KW-0808">Transferase</keyword>
<comment type="subcellular location">
    <subcellularLocation>
        <location evidence="2">Cell membrane</location>
        <topology evidence="2">Multi-pass membrane protein</topology>
    </subcellularLocation>
</comment>
<evidence type="ECO:0000256" key="10">
    <source>
        <dbReference type="SAM" id="Phobius"/>
    </source>
</evidence>
<dbReference type="OrthoDB" id="9813151at2"/>
<evidence type="ECO:0000256" key="3">
    <source>
        <dbReference type="ARBA" id="ARBA00012438"/>
    </source>
</evidence>
<keyword evidence="10" id="KW-1133">Transmembrane helix</keyword>
<dbReference type="CDD" id="cd00082">
    <property type="entry name" value="HisKA"/>
    <property type="match status" value="1"/>
</dbReference>
<comment type="caution">
    <text evidence="12">The sequence shown here is derived from an EMBL/GenBank/DDBJ whole genome shotgun (WGS) entry which is preliminary data.</text>
</comment>
<dbReference type="GO" id="GO:0005524">
    <property type="term" value="F:ATP binding"/>
    <property type="evidence" value="ECO:0007669"/>
    <property type="project" value="UniProtKB-KW"/>
</dbReference>
<dbReference type="AlphaFoldDB" id="A0A2N3LH96"/>